<evidence type="ECO:0000256" key="1">
    <source>
        <dbReference type="SAM" id="MobiDB-lite"/>
    </source>
</evidence>
<evidence type="ECO:0000256" key="2">
    <source>
        <dbReference type="SAM" id="Phobius"/>
    </source>
</evidence>
<keyword evidence="2" id="KW-0472">Membrane</keyword>
<sequence>MVLKLGPSCPVDGSFYVCNDSPIKFIGCCMTNPCDNGGVCESKDLRPATFNRGSYDKVPPQSCSTSNGSKSWFTCQNNNIPFLGCCSENPCRPTGCPQNSLIPARLSDNATEASVFIEDQPTAAPLPPPVSPSIPVPPAQSSDKGLHPGIIAGIVVGALILIALIVLLVCWKMGWRLRNKEKDSRVIADFPATYVNNALPDMGEAESQYQSNNPHHSFSPDHFSPEAYNIKTMPALGPKTSTRSSRTTQTIVQEEDDGRQPEGRGDHYLSGNTLAPNMVAGGGLSMRSVSQPTSPITSNANANRVSMMSAISDSHGQYARVNNMMVDSPEPSPNFGPIPEMGAERRDLRQQSPPPQPRPRSMSPQPQYQQPYYASRQSYQAVPSLPPVELPDAEPVNRPVQGSQQQWQPYRPK</sequence>
<proteinExistence type="predicted"/>
<accession>A0A4P7NCV5</accession>
<name>A0A4P7NCV5_PYROR</name>
<dbReference type="EMBL" id="CP034206">
    <property type="protein sequence ID" value="QBZ58464.1"/>
    <property type="molecule type" value="Genomic_DNA"/>
</dbReference>
<evidence type="ECO:0000313" key="4">
    <source>
        <dbReference type="Proteomes" id="UP000294847"/>
    </source>
</evidence>
<feature type="compositionally biased region" description="Low complexity" evidence="1">
    <location>
        <begin position="359"/>
        <end position="380"/>
    </location>
</feature>
<dbReference type="Proteomes" id="UP000294847">
    <property type="component" value="Chromosome 3"/>
</dbReference>
<feature type="transmembrane region" description="Helical" evidence="2">
    <location>
        <begin position="150"/>
        <end position="171"/>
    </location>
</feature>
<keyword evidence="2" id="KW-0812">Transmembrane</keyword>
<dbReference type="OMA" id="KHASPVI"/>
<dbReference type="VEuPathDB" id="FungiDB:M_BR32_EuGene_00075131"/>
<feature type="region of interest" description="Disordered" evidence="1">
    <location>
        <begin position="324"/>
        <end position="413"/>
    </location>
</feature>
<reference evidence="3 4" key="1">
    <citation type="journal article" date="2019" name="Mol. Biol. Evol.">
        <title>Blast fungal genomes show frequent chromosomal changes, gene gains and losses, and effector gene turnover.</title>
        <authorList>
            <person name="Gomez Luciano L.B."/>
            <person name="Jason Tsai I."/>
            <person name="Chuma I."/>
            <person name="Tosa Y."/>
            <person name="Chen Y.H."/>
            <person name="Li J.Y."/>
            <person name="Li M.Y."/>
            <person name="Jade Lu M.Y."/>
            <person name="Nakayashiki H."/>
            <person name="Li W.H."/>
        </authorList>
    </citation>
    <scope>NUCLEOTIDE SEQUENCE [LARGE SCALE GENOMIC DNA]</scope>
    <source>
        <strain evidence="3">MZ5-1-6</strain>
    </source>
</reference>
<keyword evidence="2" id="KW-1133">Transmembrane helix</keyword>
<gene>
    <name evidence="3" type="ORF">PoMZ_03417</name>
</gene>
<feature type="compositionally biased region" description="Polar residues" evidence="1">
    <location>
        <begin position="400"/>
        <end position="413"/>
    </location>
</feature>
<dbReference type="AlphaFoldDB" id="A0A4P7NCV5"/>
<feature type="compositionally biased region" description="Low complexity" evidence="1">
    <location>
        <begin position="240"/>
        <end position="250"/>
    </location>
</feature>
<evidence type="ECO:0000313" key="3">
    <source>
        <dbReference type="EMBL" id="QBZ58464.1"/>
    </source>
</evidence>
<organism evidence="3 4">
    <name type="scientific">Pyricularia oryzae</name>
    <name type="common">Rice blast fungus</name>
    <name type="synonym">Magnaporthe oryzae</name>
    <dbReference type="NCBI Taxonomy" id="318829"/>
    <lineage>
        <taxon>Eukaryota</taxon>
        <taxon>Fungi</taxon>
        <taxon>Dikarya</taxon>
        <taxon>Ascomycota</taxon>
        <taxon>Pezizomycotina</taxon>
        <taxon>Sordariomycetes</taxon>
        <taxon>Sordariomycetidae</taxon>
        <taxon>Magnaporthales</taxon>
        <taxon>Pyriculariaceae</taxon>
        <taxon>Pyricularia</taxon>
    </lineage>
</organism>
<feature type="region of interest" description="Disordered" evidence="1">
    <location>
        <begin position="234"/>
        <end position="273"/>
    </location>
</feature>
<feature type="compositionally biased region" description="Basic and acidic residues" evidence="1">
    <location>
        <begin position="258"/>
        <end position="267"/>
    </location>
</feature>
<protein>
    <submittedName>
        <fullName evidence="3">Uncharacterized protein</fullName>
    </submittedName>
</protein>
<dbReference type="SMR" id="A0A4P7NCV5"/>